<name>A0A1F4UBB6_UNCW3</name>
<evidence type="ECO:0000256" key="1">
    <source>
        <dbReference type="SAM" id="SignalP"/>
    </source>
</evidence>
<sequence length="882" mass="97503">MRLLIVILCLATIAMASEFIPFQDIQQLAERFVDQRFGDHYFESSIIYYGYDEQPNAYAMIFRNHDNMPLTIVMGARYTSSPVGEIIQALPRCQSQSEKLTNIINRQGMAMPRFVQNYYFGPGEEYCGFISQNGEYLINTGTYKIIEKDMLIGRQPVPDPELEKLTREKWNKYFKCDNFASRDSNYVPGVPWIDWVYGCSPTAASMLFWYWDSRGYGRLVDYFYLHWDYPEGEWNDCANVNRELALAMYTDSMTGGTTINNIRNGMITTANSYNGYSFSGSTSPQGGSYNQWNFTWVRQEIDAARPFHWNVLYYYYSGQFINHSITGVGYLTVPGDSFVKVHTTWDNGEPYWSLWTYYQGTYSYDYVVTLIPGGSINDNIFLDWPIGGGLYDAYILFHNLKYTLRWSSVGSNINRVKIWSSRGRDGTAYDTLQWTLIQNNASNTGSYVCTIPGGADTFRINISGLNSSNVRLGADGSFGRSTPVTLSHSAGIDLIGHLPTNGGYTRDIVRYGNYLYVADGENGLVIANIADSTLPVLVGTLAIPGNSMCIALSHPYVYVGTQENIFYVVSVSDPQNPSQVGSISLNDQVMDIHISGNYAYAAVRAQGLIIVNITNPASPSITGQYNTPGFAYDIDKDGNFVYVADATQGVRIINVSNPSSPVETGYNNTNGVTYGLTKVGNYLYAADGTAGLKVFDAASTDTLILLGSFDTPTTASKVQYQNNVVFVADGNLGGIRAISVANPSNPSEVGYIEGLGSSGNIQLSGNLIYQSDGLCGTLIINQTLTGIIESRSTAANTGFSISPSPVKLNGLISIRMSHDHTAITSVNLYDASGRIVDNIYKGLAEKGYTEFSWPVRNLPAGVYFVEMKTSDVQMVEKLLIIK</sequence>
<accession>A0A1F4UBB6</accession>
<dbReference type="Gene3D" id="2.130.10.10">
    <property type="entry name" value="YVTN repeat-like/Quinoprotein amine dehydrogenase"/>
    <property type="match status" value="1"/>
</dbReference>
<dbReference type="Proteomes" id="UP000177025">
    <property type="component" value="Unassembled WGS sequence"/>
</dbReference>
<dbReference type="Pfam" id="PF18962">
    <property type="entry name" value="Por_Secre_tail"/>
    <property type="match status" value="1"/>
</dbReference>
<keyword evidence="1" id="KW-0732">Signal</keyword>
<dbReference type="EMBL" id="MEUM01000077">
    <property type="protein sequence ID" value="OGC42211.1"/>
    <property type="molecule type" value="Genomic_DNA"/>
</dbReference>
<dbReference type="SUPFAM" id="SSF51004">
    <property type="entry name" value="C-terminal (heme d1) domain of cytochrome cd1-nitrite reductase"/>
    <property type="match status" value="1"/>
</dbReference>
<dbReference type="NCBIfam" id="TIGR04183">
    <property type="entry name" value="Por_Secre_tail"/>
    <property type="match status" value="1"/>
</dbReference>
<reference evidence="3 4" key="1">
    <citation type="journal article" date="2016" name="Nat. Commun.">
        <title>Thousands of microbial genomes shed light on interconnected biogeochemical processes in an aquifer system.</title>
        <authorList>
            <person name="Anantharaman K."/>
            <person name="Brown C.T."/>
            <person name="Hug L.A."/>
            <person name="Sharon I."/>
            <person name="Castelle C.J."/>
            <person name="Probst A.J."/>
            <person name="Thomas B.C."/>
            <person name="Singh A."/>
            <person name="Wilkins M.J."/>
            <person name="Karaoz U."/>
            <person name="Brodie E.L."/>
            <person name="Williams K.H."/>
            <person name="Hubbard S.S."/>
            <person name="Banfield J.F."/>
        </authorList>
    </citation>
    <scope>NUCLEOTIDE SEQUENCE [LARGE SCALE GENOMIC DNA]</scope>
</reference>
<protein>
    <recommendedName>
        <fullName evidence="2">Secretion system C-terminal sorting domain-containing protein</fullName>
    </recommendedName>
</protein>
<proteinExistence type="predicted"/>
<dbReference type="InterPro" id="IPR026444">
    <property type="entry name" value="Secre_tail"/>
</dbReference>
<dbReference type="Pfam" id="PF08309">
    <property type="entry name" value="LVIVD"/>
    <property type="match status" value="5"/>
</dbReference>
<dbReference type="InterPro" id="IPR013211">
    <property type="entry name" value="LVIVD"/>
</dbReference>
<evidence type="ECO:0000259" key="2">
    <source>
        <dbReference type="Pfam" id="PF18962"/>
    </source>
</evidence>
<dbReference type="InterPro" id="IPR011048">
    <property type="entry name" value="Haem_d1_sf"/>
</dbReference>
<evidence type="ECO:0000313" key="4">
    <source>
        <dbReference type="Proteomes" id="UP000177025"/>
    </source>
</evidence>
<feature type="signal peptide" evidence="1">
    <location>
        <begin position="1"/>
        <end position="16"/>
    </location>
</feature>
<evidence type="ECO:0000313" key="3">
    <source>
        <dbReference type="EMBL" id="OGC42211.1"/>
    </source>
</evidence>
<organism evidence="3 4">
    <name type="scientific">candidate division WOR-3 bacterium RBG_13_43_14</name>
    <dbReference type="NCBI Taxonomy" id="1802590"/>
    <lineage>
        <taxon>Bacteria</taxon>
        <taxon>Bacteria division WOR-3</taxon>
    </lineage>
</organism>
<feature type="chain" id="PRO_5009514825" description="Secretion system C-terminal sorting domain-containing protein" evidence="1">
    <location>
        <begin position="17"/>
        <end position="882"/>
    </location>
</feature>
<feature type="domain" description="Secretion system C-terminal sorting" evidence="2">
    <location>
        <begin position="803"/>
        <end position="880"/>
    </location>
</feature>
<comment type="caution">
    <text evidence="3">The sequence shown here is derived from an EMBL/GenBank/DDBJ whole genome shotgun (WGS) entry which is preliminary data.</text>
</comment>
<dbReference type="AlphaFoldDB" id="A0A1F4UBB6"/>
<dbReference type="InterPro" id="IPR015943">
    <property type="entry name" value="WD40/YVTN_repeat-like_dom_sf"/>
</dbReference>
<gene>
    <name evidence="3" type="ORF">A2Y85_00230</name>
</gene>